<feature type="domain" description="WYL" evidence="1">
    <location>
        <begin position="142"/>
        <end position="213"/>
    </location>
</feature>
<accession>A0ABV1G5C5</accession>
<dbReference type="Proteomes" id="UP001491552">
    <property type="component" value="Unassembled WGS sequence"/>
</dbReference>
<feature type="domain" description="WCX" evidence="2">
    <location>
        <begin position="245"/>
        <end position="321"/>
    </location>
</feature>
<gene>
    <name evidence="3" type="ORF">WMO66_05095</name>
</gene>
<dbReference type="InterPro" id="IPR057727">
    <property type="entry name" value="WCX_dom"/>
</dbReference>
<evidence type="ECO:0000313" key="3">
    <source>
        <dbReference type="EMBL" id="MEQ2510627.1"/>
    </source>
</evidence>
<sequence>MAKSERQKLKLLILRDYLRSHTDEQHPVSMQQILAALEGEGIRAERKSVYDDLDTLRDYGMEIRKVSGKNGGYYVPERDFALSELKLLVDAVQAARFLSEKESMALIRKLAALSSAHEAELLRREVVVTGRAKSGSEDVCRNVDTLHAAIAGNSRITFRYFDWDLQGRRRFRPKTYEASPIALCWEDENYYLVAYGAPHGLTHYRVDKMTEITATGVPRESNDETRSFDPAVYSQQVFGMFRGEQCRMKLRFENSLAGVVLDRFGRDRLLVPDGPDHFVFQADISVSPTFLGWLAGFGGRAEIVFPASAAEAYRDFLRRALSAAE</sequence>
<comment type="caution">
    <text evidence="3">The sequence shown here is derived from an EMBL/GenBank/DDBJ whole genome shotgun (WGS) entry which is preliminary data.</text>
</comment>
<name>A0ABV1G5C5_9FIRM</name>
<reference evidence="3 4" key="1">
    <citation type="submission" date="2024-03" db="EMBL/GenBank/DDBJ databases">
        <title>Human intestinal bacterial collection.</title>
        <authorList>
            <person name="Pauvert C."/>
            <person name="Hitch T.C.A."/>
            <person name="Clavel T."/>
        </authorList>
    </citation>
    <scope>NUCLEOTIDE SEQUENCE [LARGE SCALE GENOMIC DNA]</scope>
    <source>
        <strain evidence="3 4">CLA-AA-H192</strain>
    </source>
</reference>
<evidence type="ECO:0000259" key="2">
    <source>
        <dbReference type="Pfam" id="PF25583"/>
    </source>
</evidence>
<proteinExistence type="predicted"/>
<dbReference type="InterPro" id="IPR036390">
    <property type="entry name" value="WH_DNA-bd_sf"/>
</dbReference>
<dbReference type="Pfam" id="PF25583">
    <property type="entry name" value="WCX"/>
    <property type="match status" value="1"/>
</dbReference>
<protein>
    <submittedName>
        <fullName evidence="3">WYL domain-containing protein</fullName>
    </submittedName>
</protein>
<dbReference type="PANTHER" id="PTHR34580:SF1">
    <property type="entry name" value="PROTEIN PAFC"/>
    <property type="match status" value="1"/>
</dbReference>
<dbReference type="Pfam" id="PF13280">
    <property type="entry name" value="WYL"/>
    <property type="match status" value="1"/>
</dbReference>
<dbReference type="PANTHER" id="PTHR34580">
    <property type="match status" value="1"/>
</dbReference>
<dbReference type="EMBL" id="JBBMFF010000175">
    <property type="protein sequence ID" value="MEQ2510627.1"/>
    <property type="molecule type" value="Genomic_DNA"/>
</dbReference>
<dbReference type="RefSeq" id="WP_349135305.1">
    <property type="nucleotide sequence ID" value="NZ_JBBMFF010000175.1"/>
</dbReference>
<evidence type="ECO:0000259" key="1">
    <source>
        <dbReference type="Pfam" id="PF13280"/>
    </source>
</evidence>
<keyword evidence="4" id="KW-1185">Reference proteome</keyword>
<dbReference type="PROSITE" id="PS52050">
    <property type="entry name" value="WYL"/>
    <property type="match status" value="1"/>
</dbReference>
<dbReference type="InterPro" id="IPR051534">
    <property type="entry name" value="CBASS_pafABC_assoc_protein"/>
</dbReference>
<dbReference type="InterPro" id="IPR026881">
    <property type="entry name" value="WYL_dom"/>
</dbReference>
<evidence type="ECO:0000313" key="4">
    <source>
        <dbReference type="Proteomes" id="UP001491552"/>
    </source>
</evidence>
<dbReference type="SUPFAM" id="SSF46785">
    <property type="entry name" value="Winged helix' DNA-binding domain"/>
    <property type="match status" value="1"/>
</dbReference>
<organism evidence="3 4">
    <name type="scientific">Faecousia intestinalis</name>
    <dbReference type="NCBI Taxonomy" id="3133167"/>
    <lineage>
        <taxon>Bacteria</taxon>
        <taxon>Bacillati</taxon>
        <taxon>Bacillota</taxon>
        <taxon>Clostridia</taxon>
        <taxon>Eubacteriales</taxon>
        <taxon>Oscillospiraceae</taxon>
        <taxon>Faecousia</taxon>
    </lineage>
</organism>